<dbReference type="EMBL" id="BAAAGU010000046">
    <property type="protein sequence ID" value="GAA0659038.1"/>
    <property type="molecule type" value="Genomic_DNA"/>
</dbReference>
<sequence length="94" mass="10625">MTTVATGMTAQQVKQLLGKPTHSVDDNEYLALYSSRRRLNFRGWRRRNRSEAWIYADTPQVGLATWIHFAAGRVEKVVVGPLTTDSERGSSDED</sequence>
<reference evidence="1 2" key="1">
    <citation type="journal article" date="2019" name="Int. J. Syst. Evol. Microbiol.">
        <title>The Global Catalogue of Microorganisms (GCM) 10K type strain sequencing project: providing services to taxonomists for standard genome sequencing and annotation.</title>
        <authorList>
            <consortium name="The Broad Institute Genomics Platform"/>
            <consortium name="The Broad Institute Genome Sequencing Center for Infectious Disease"/>
            <person name="Wu L."/>
            <person name="Ma J."/>
        </authorList>
    </citation>
    <scope>NUCLEOTIDE SEQUENCE [LARGE SCALE GENOMIC DNA]</scope>
    <source>
        <strain evidence="1 2">JCM 10367</strain>
    </source>
</reference>
<evidence type="ECO:0000313" key="1">
    <source>
        <dbReference type="EMBL" id="GAA0659038.1"/>
    </source>
</evidence>
<protein>
    <submittedName>
        <fullName evidence="1">Uncharacterized protein</fullName>
    </submittedName>
</protein>
<proteinExistence type="predicted"/>
<name>A0ABN1HMG4_9ACTN</name>
<dbReference type="RefSeq" id="WP_344004421.1">
    <property type="nucleotide sequence ID" value="NZ_BAAAGU010000046.1"/>
</dbReference>
<gene>
    <name evidence="1" type="ORF">GCM10009535_42960</name>
</gene>
<comment type="caution">
    <text evidence="1">The sequence shown here is derived from an EMBL/GenBank/DDBJ whole genome shotgun (WGS) entry which is preliminary data.</text>
</comment>
<keyword evidence="2" id="KW-1185">Reference proteome</keyword>
<organism evidence="1 2">
    <name type="scientific">Streptomyces thermocarboxydovorans</name>
    <dbReference type="NCBI Taxonomy" id="59298"/>
    <lineage>
        <taxon>Bacteria</taxon>
        <taxon>Bacillati</taxon>
        <taxon>Actinomycetota</taxon>
        <taxon>Actinomycetes</taxon>
        <taxon>Kitasatosporales</taxon>
        <taxon>Streptomycetaceae</taxon>
        <taxon>Streptomyces</taxon>
    </lineage>
</organism>
<evidence type="ECO:0000313" key="2">
    <source>
        <dbReference type="Proteomes" id="UP001500724"/>
    </source>
</evidence>
<accession>A0ABN1HMG4</accession>
<dbReference type="Proteomes" id="UP001500724">
    <property type="component" value="Unassembled WGS sequence"/>
</dbReference>